<evidence type="ECO:0000313" key="2">
    <source>
        <dbReference type="Proteomes" id="UP000631114"/>
    </source>
</evidence>
<dbReference type="EMBL" id="JADFTS010000008">
    <property type="protein sequence ID" value="KAF9592097.1"/>
    <property type="molecule type" value="Genomic_DNA"/>
</dbReference>
<protein>
    <recommendedName>
        <fullName evidence="3">FBD domain-containing protein</fullName>
    </recommendedName>
</protein>
<accession>A0A835H5E5</accession>
<proteinExistence type="predicted"/>
<comment type="caution">
    <text evidence="1">The sequence shown here is derived from an EMBL/GenBank/DDBJ whole genome shotgun (WGS) entry which is preliminary data.</text>
</comment>
<evidence type="ECO:0008006" key="3">
    <source>
        <dbReference type="Google" id="ProtNLM"/>
    </source>
</evidence>
<dbReference type="Proteomes" id="UP000631114">
    <property type="component" value="Unassembled WGS sequence"/>
</dbReference>
<reference evidence="1 2" key="1">
    <citation type="submission" date="2020-10" db="EMBL/GenBank/DDBJ databases">
        <title>The Coptis chinensis genome and diversification of protoberbering-type alkaloids.</title>
        <authorList>
            <person name="Wang B."/>
            <person name="Shu S."/>
            <person name="Song C."/>
            <person name="Liu Y."/>
        </authorList>
    </citation>
    <scope>NUCLEOTIDE SEQUENCE [LARGE SCALE GENOMIC DNA]</scope>
    <source>
        <strain evidence="1">HL-2020</strain>
        <tissue evidence="1">Leaf</tissue>
    </source>
</reference>
<keyword evidence="2" id="KW-1185">Reference proteome</keyword>
<organism evidence="1 2">
    <name type="scientific">Coptis chinensis</name>
    <dbReference type="NCBI Taxonomy" id="261450"/>
    <lineage>
        <taxon>Eukaryota</taxon>
        <taxon>Viridiplantae</taxon>
        <taxon>Streptophyta</taxon>
        <taxon>Embryophyta</taxon>
        <taxon>Tracheophyta</taxon>
        <taxon>Spermatophyta</taxon>
        <taxon>Magnoliopsida</taxon>
        <taxon>Ranunculales</taxon>
        <taxon>Ranunculaceae</taxon>
        <taxon>Coptidoideae</taxon>
        <taxon>Coptis</taxon>
    </lineage>
</organism>
<sequence length="98" mass="10979">MLFSLDKGEGLREASSLQSAFHCLKTMEIKNSIGSTSELEFIAILLERAVNIKEVNINAKSSMRQSMDFTQFREKLFSLPQASSDLVMSFPDLKLGCQ</sequence>
<evidence type="ECO:0000313" key="1">
    <source>
        <dbReference type="EMBL" id="KAF9592097.1"/>
    </source>
</evidence>
<dbReference type="AlphaFoldDB" id="A0A835H5E5"/>
<gene>
    <name evidence="1" type="ORF">IFM89_011935</name>
</gene>
<name>A0A835H5E5_9MAGN</name>